<evidence type="ECO:0000313" key="8">
    <source>
        <dbReference type="Proteomes" id="UP000827721"/>
    </source>
</evidence>
<feature type="domain" description="NADH:flavin oxidoreductase/NADH oxidase N-terminal" evidence="6">
    <location>
        <begin position="447"/>
        <end position="535"/>
    </location>
</feature>
<dbReference type="SUPFAM" id="SSF51395">
    <property type="entry name" value="FMN-linked oxidoreductases"/>
    <property type="match status" value="4"/>
</dbReference>
<dbReference type="InterPro" id="IPR013785">
    <property type="entry name" value="Aldolase_TIM"/>
</dbReference>
<evidence type="ECO:0000256" key="1">
    <source>
        <dbReference type="ARBA" id="ARBA00001917"/>
    </source>
</evidence>
<dbReference type="EMBL" id="JAFEMO010000714">
    <property type="protein sequence ID" value="KAH7510857.1"/>
    <property type="molecule type" value="Genomic_DNA"/>
</dbReference>
<accession>A0ABQ8GWQ2</accession>
<comment type="cofactor">
    <cofactor evidence="1">
        <name>FMN</name>
        <dbReference type="ChEBI" id="CHEBI:58210"/>
    </cofactor>
</comment>
<keyword evidence="8" id="KW-1185">Reference proteome</keyword>
<gene>
    <name evidence="7" type="ORF">JRO89_XSUnG0244700</name>
</gene>
<evidence type="ECO:0000313" key="7">
    <source>
        <dbReference type="EMBL" id="KAH7510857.1"/>
    </source>
</evidence>
<evidence type="ECO:0000256" key="4">
    <source>
        <dbReference type="ARBA" id="ARBA00022643"/>
    </source>
</evidence>
<dbReference type="Proteomes" id="UP000827721">
    <property type="component" value="Unassembled WGS sequence"/>
</dbReference>
<organism evidence="7 8">
    <name type="scientific">Xanthoceras sorbifolium</name>
    <dbReference type="NCBI Taxonomy" id="99658"/>
    <lineage>
        <taxon>Eukaryota</taxon>
        <taxon>Viridiplantae</taxon>
        <taxon>Streptophyta</taxon>
        <taxon>Embryophyta</taxon>
        <taxon>Tracheophyta</taxon>
        <taxon>Spermatophyta</taxon>
        <taxon>Magnoliopsida</taxon>
        <taxon>eudicotyledons</taxon>
        <taxon>Gunneridae</taxon>
        <taxon>Pentapetalae</taxon>
        <taxon>rosids</taxon>
        <taxon>malvids</taxon>
        <taxon>Sapindales</taxon>
        <taxon>Sapindaceae</taxon>
        <taxon>Xanthoceroideae</taxon>
        <taxon>Xanthoceras</taxon>
    </lineage>
</organism>
<evidence type="ECO:0000259" key="6">
    <source>
        <dbReference type="Pfam" id="PF00724"/>
    </source>
</evidence>
<dbReference type="PANTHER" id="PTHR22893">
    <property type="entry name" value="NADH OXIDOREDUCTASE-RELATED"/>
    <property type="match status" value="1"/>
</dbReference>
<evidence type="ECO:0000256" key="5">
    <source>
        <dbReference type="ARBA" id="ARBA00022857"/>
    </source>
</evidence>
<name>A0ABQ8GWQ2_9ROSI</name>
<keyword evidence="5" id="KW-0521">NADP</keyword>
<comment type="similarity">
    <text evidence="2">Belongs to the NADH:flavin oxidoreductase/NADH oxidase family.</text>
</comment>
<feature type="domain" description="NADH:flavin oxidoreductase/NADH oxidase N-terminal" evidence="6">
    <location>
        <begin position="610"/>
        <end position="743"/>
    </location>
</feature>
<keyword evidence="4" id="KW-0288">FMN</keyword>
<protein>
    <recommendedName>
        <fullName evidence="6">NADH:flavin oxidoreductase/NADH oxidase N-terminal domain-containing protein</fullName>
    </recommendedName>
</protein>
<dbReference type="Gene3D" id="3.20.20.70">
    <property type="entry name" value="Aldolase class I"/>
    <property type="match status" value="5"/>
</dbReference>
<proteinExistence type="inferred from homology"/>
<comment type="caution">
    <text evidence="7">The sequence shown here is derived from an EMBL/GenBank/DDBJ whole genome shotgun (WGS) entry which is preliminary data.</text>
</comment>
<dbReference type="Pfam" id="PF00724">
    <property type="entry name" value="Oxidored_FMN"/>
    <property type="match status" value="4"/>
</dbReference>
<reference evidence="7 8" key="1">
    <citation type="submission" date="2021-02" db="EMBL/GenBank/DDBJ databases">
        <title>Plant Genome Project.</title>
        <authorList>
            <person name="Zhang R.-G."/>
        </authorList>
    </citation>
    <scope>NUCLEOTIDE SEQUENCE [LARGE SCALE GENOMIC DNA]</scope>
    <source>
        <tissue evidence="7">Leaves</tissue>
    </source>
</reference>
<keyword evidence="3" id="KW-0285">Flavoprotein</keyword>
<dbReference type="PANTHER" id="PTHR22893:SF91">
    <property type="entry name" value="NADPH DEHYDROGENASE 2-RELATED"/>
    <property type="match status" value="1"/>
</dbReference>
<dbReference type="InterPro" id="IPR001155">
    <property type="entry name" value="OxRdtase_FMN_N"/>
</dbReference>
<sequence>MEDKGGAQPQHEHVEKENVIPLLTPYKMGPFNLSHRYNVGNCFGTLTRQGSYKNVPQPHAILYYTQRTTKGGFLITEATGVSDTAQGYPDTPSIWTKEQVEAWKPIVDAVHAKVGSSFLKFGMWAGFQIKLRIEEIPQIMNDIRLAARNAIEAGFDGVEIHGAHEIGAHRVRIRLSPFASYMESENSNPEALGVYMAKPLNKYNILYCHMVEPIMKTVGEKFDTSHSLLPMRKAFNGTFLAAGGYGREDGNKAVVEGYAELIVYDRLFLANLDLPKRFELDASSIKSLNKYKILLCHMREPRIILADIKFECPHSLLLMRKAINGIFIVNGGYGREDGISAIVDEDNANLVTNARLFLANSDLLRRFEFDAALNVYNRDTLCAHELIIVNKENNIFFPSVHSRPRKAKTQGRGRRRSGFETRFVKMENRGGAQPQHEHVEKKNVIPLLTPYKMGPFNLSHRIVLAPLTRNRSYNNVPQPHAILYYSQRTTKGGFLIAEATGVSDTAQGYPDTPGIWTKEQVEAWKPIVDAVHCQRWDLLLSTLACGQGFKSRFVLWLFVLLYFQPNGQAPISSTDKLLMPQLQTNGFDAGHFTPPRRLRTDEIPQIYCKMRGFDGVEIHGAHGYLIDQFMKDQVNDRTDQYGGSLENRCRFALEVVEAIANEIGAHRVGIRLSPFANYMESGDSDPETLGLYMAKSLNKYNILYCHMVEPRMKTVGEKFDTSHSLLAHEKGFQWHFLTAGGYGWKMETKLWLRAMQTSLFMVDCSWRIRICPRDLSLMSLSISTIEIPSTHPILLLVILITRFLKPLLKLVIKAGEVELVLSFVVEFSYVTRQSLNKYKILFCYMLEPKMILADTKFEFPYSLLLMRKVFEDTFIANAGYSRENVISVVIDEGRANPVAYSRLFVANPDLSRRFEFKAPLNTYNENTFYTYDHVIGYGDYPFLKTVP</sequence>
<feature type="domain" description="NADH:flavin oxidoreductase/NADH oxidase N-terminal" evidence="6">
    <location>
        <begin position="22"/>
        <end position="119"/>
    </location>
</feature>
<evidence type="ECO:0000256" key="2">
    <source>
        <dbReference type="ARBA" id="ARBA00005979"/>
    </source>
</evidence>
<evidence type="ECO:0000256" key="3">
    <source>
        <dbReference type="ARBA" id="ARBA00022630"/>
    </source>
</evidence>
<dbReference type="InterPro" id="IPR045247">
    <property type="entry name" value="Oye-like"/>
</dbReference>
<feature type="domain" description="NADH:flavin oxidoreductase/NADH oxidase N-terminal" evidence="6">
    <location>
        <begin position="164"/>
        <end position="279"/>
    </location>
</feature>